<sequence>MGKPQAHVVLFPFPAQGHNSPFLSLATRLHRYWPGLIITLVSTTHNINSIRSSLPPDSHLHLHSLPFYLADHGLPAGAESLADLPVEQFITFFKATESLYPALDDFISNLVSNSSDGGPLCVVSDFFCGWTIDIARKHRAFHTTFLTTGAFGGAVFFSLWLNHPHRLTQRDQFPLPEYPEVIIDRSQVGLQALASDGTDEWSLFFKRQIMLLNNTDAAVINTVEEFEPIGLRMLRKTFKFPIWPIGPLLAPASEPSSSKSDDETAIITFLDLQPPASVLYISFGSQSTIQPEQMMHLAQGLEGSSCPFIWVIRPPIGSDPMGEFKDEWLPHGFKDRIKQKYKGLLVHGWAPQLKILGHKSTGAFLSHCGWNSILESMFNGVPIVAWPLNADQFYNSMMLVESGVGIELARGVMDSSMPMKEKVEEVVDLVMGPNAKGMEIRKRAKKCRDVMNKAWNEEGGSSMKSLLEFFKLINI</sequence>
<evidence type="ECO:0000256" key="4">
    <source>
        <dbReference type="RuleBase" id="RU003718"/>
    </source>
</evidence>
<dbReference type="InterPro" id="IPR002213">
    <property type="entry name" value="UDP_glucos_trans"/>
</dbReference>
<dbReference type="SUPFAM" id="SSF53756">
    <property type="entry name" value="UDP-Glycosyltransferase/glycogen phosphorylase"/>
    <property type="match status" value="1"/>
</dbReference>
<dbReference type="AlphaFoldDB" id="A0AAV8EEJ6"/>
<dbReference type="PANTHER" id="PTHR48047">
    <property type="entry name" value="GLYCOSYLTRANSFERASE"/>
    <property type="match status" value="1"/>
</dbReference>
<dbReference type="EC" id="2.4.1.-" evidence="5"/>
<evidence type="ECO:0000313" key="6">
    <source>
        <dbReference type="EMBL" id="KAJ4778600.1"/>
    </source>
</evidence>
<evidence type="ECO:0000256" key="3">
    <source>
        <dbReference type="ARBA" id="ARBA00022679"/>
    </source>
</evidence>
<dbReference type="FunFam" id="3.40.50.2000:FF:000064">
    <property type="entry name" value="Glycosyltransferase"/>
    <property type="match status" value="1"/>
</dbReference>
<dbReference type="CDD" id="cd03784">
    <property type="entry name" value="GT1_Gtf-like"/>
    <property type="match status" value="1"/>
</dbReference>
<organism evidence="6 7">
    <name type="scientific">Rhynchospora pubera</name>
    <dbReference type="NCBI Taxonomy" id="906938"/>
    <lineage>
        <taxon>Eukaryota</taxon>
        <taxon>Viridiplantae</taxon>
        <taxon>Streptophyta</taxon>
        <taxon>Embryophyta</taxon>
        <taxon>Tracheophyta</taxon>
        <taxon>Spermatophyta</taxon>
        <taxon>Magnoliopsida</taxon>
        <taxon>Liliopsida</taxon>
        <taxon>Poales</taxon>
        <taxon>Cyperaceae</taxon>
        <taxon>Cyperoideae</taxon>
        <taxon>Rhynchosporeae</taxon>
        <taxon>Rhynchospora</taxon>
    </lineage>
</organism>
<reference evidence="6" key="1">
    <citation type="submission" date="2022-08" db="EMBL/GenBank/DDBJ databases">
        <authorList>
            <person name="Marques A."/>
        </authorList>
    </citation>
    <scope>NUCLEOTIDE SEQUENCE</scope>
    <source>
        <strain evidence="6">RhyPub2mFocal</strain>
        <tissue evidence="6">Leaves</tissue>
    </source>
</reference>
<dbReference type="GO" id="GO:0035251">
    <property type="term" value="F:UDP-glucosyltransferase activity"/>
    <property type="evidence" value="ECO:0007669"/>
    <property type="project" value="TreeGrafter"/>
</dbReference>
<accession>A0AAV8EEJ6</accession>
<keyword evidence="2 4" id="KW-0328">Glycosyltransferase</keyword>
<name>A0AAV8EEJ6_9POAL</name>
<comment type="caution">
    <text evidence="6">The sequence shown here is derived from an EMBL/GenBank/DDBJ whole genome shotgun (WGS) entry which is preliminary data.</text>
</comment>
<evidence type="ECO:0000256" key="1">
    <source>
        <dbReference type="ARBA" id="ARBA00009995"/>
    </source>
</evidence>
<dbReference type="PROSITE" id="PS00375">
    <property type="entry name" value="UDPGT"/>
    <property type="match status" value="1"/>
</dbReference>
<dbReference type="InterPro" id="IPR035595">
    <property type="entry name" value="UDP_glycos_trans_CS"/>
</dbReference>
<protein>
    <recommendedName>
        <fullName evidence="5">Glycosyltransferase</fullName>
        <ecNumber evidence="5">2.4.1.-</ecNumber>
    </recommendedName>
</protein>
<evidence type="ECO:0000256" key="2">
    <source>
        <dbReference type="ARBA" id="ARBA00022676"/>
    </source>
</evidence>
<proteinExistence type="inferred from homology"/>
<evidence type="ECO:0000313" key="7">
    <source>
        <dbReference type="Proteomes" id="UP001140206"/>
    </source>
</evidence>
<gene>
    <name evidence="6" type="ORF">LUZ62_062857</name>
</gene>
<dbReference type="FunFam" id="3.40.50.2000:FF:000103">
    <property type="entry name" value="Glycosyltransferase"/>
    <property type="match status" value="1"/>
</dbReference>
<dbReference type="EMBL" id="JAMFTS010000003">
    <property type="protein sequence ID" value="KAJ4778600.1"/>
    <property type="molecule type" value="Genomic_DNA"/>
</dbReference>
<dbReference type="Gene3D" id="3.40.50.2000">
    <property type="entry name" value="Glycogen Phosphorylase B"/>
    <property type="match status" value="2"/>
</dbReference>
<keyword evidence="7" id="KW-1185">Reference proteome</keyword>
<dbReference type="Pfam" id="PF00201">
    <property type="entry name" value="UDPGT"/>
    <property type="match status" value="1"/>
</dbReference>
<evidence type="ECO:0000256" key="5">
    <source>
        <dbReference type="RuleBase" id="RU362057"/>
    </source>
</evidence>
<dbReference type="Proteomes" id="UP001140206">
    <property type="component" value="Chromosome 3"/>
</dbReference>
<dbReference type="PANTHER" id="PTHR48047:SF107">
    <property type="entry name" value="UDP-GLYCOSYLTRANSFERASE 92A1-LIKE"/>
    <property type="match status" value="1"/>
</dbReference>
<keyword evidence="3 4" id="KW-0808">Transferase</keyword>
<comment type="similarity">
    <text evidence="1 4">Belongs to the UDP-glycosyltransferase family.</text>
</comment>